<dbReference type="RefSeq" id="XP_025471914.1">
    <property type="nucleotide sequence ID" value="XM_025606215.1"/>
</dbReference>
<organism evidence="1 2">
    <name type="scientific">Aspergillus sclerotioniger CBS 115572</name>
    <dbReference type="NCBI Taxonomy" id="1450535"/>
    <lineage>
        <taxon>Eukaryota</taxon>
        <taxon>Fungi</taxon>
        <taxon>Dikarya</taxon>
        <taxon>Ascomycota</taxon>
        <taxon>Pezizomycotina</taxon>
        <taxon>Eurotiomycetes</taxon>
        <taxon>Eurotiomycetidae</taxon>
        <taxon>Eurotiales</taxon>
        <taxon>Aspergillaceae</taxon>
        <taxon>Aspergillus</taxon>
        <taxon>Aspergillus subgen. Circumdati</taxon>
    </lineage>
</organism>
<protein>
    <submittedName>
        <fullName evidence="1">Uncharacterized protein</fullName>
    </submittedName>
</protein>
<reference evidence="1 2" key="1">
    <citation type="submission" date="2016-12" db="EMBL/GenBank/DDBJ databases">
        <title>The genomes of Aspergillus section Nigri reveals drivers in fungal speciation.</title>
        <authorList>
            <consortium name="DOE Joint Genome Institute"/>
            <person name="Vesth T.C."/>
            <person name="Nybo J."/>
            <person name="Theobald S."/>
            <person name="Brandl J."/>
            <person name="Frisvad J.C."/>
            <person name="Nielsen K.F."/>
            <person name="Lyhne E.K."/>
            <person name="Kogle M.E."/>
            <person name="Kuo A."/>
            <person name="Riley R."/>
            <person name="Clum A."/>
            <person name="Nolan M."/>
            <person name="Lipzen A."/>
            <person name="Salamov A."/>
            <person name="Henrissat B."/>
            <person name="Wiebenga A."/>
            <person name="De Vries R.P."/>
            <person name="Grigoriev I.V."/>
            <person name="Mortensen U.H."/>
            <person name="Andersen M.R."/>
            <person name="Baker S.E."/>
        </authorList>
    </citation>
    <scope>NUCLEOTIDE SEQUENCE [LARGE SCALE GENOMIC DNA]</scope>
    <source>
        <strain evidence="1 2">CBS 115572</strain>
    </source>
</reference>
<evidence type="ECO:0000313" key="2">
    <source>
        <dbReference type="Proteomes" id="UP000246702"/>
    </source>
</evidence>
<sequence>MEGFREDRHHIKSRCPLYILRRYVCCRYYQNDRGLTVATVYDQATCHPFSKRKHPLSMQHAGAFSIRSHPHPHPHCHCPPCTHSATIHQTRTFHLLIPPS</sequence>
<dbReference type="EMBL" id="MSFK01000003">
    <property type="protein sequence ID" value="PWY95153.1"/>
    <property type="molecule type" value="Genomic_DNA"/>
</dbReference>
<evidence type="ECO:0000313" key="1">
    <source>
        <dbReference type="EMBL" id="PWY95153.1"/>
    </source>
</evidence>
<dbReference type="Proteomes" id="UP000246702">
    <property type="component" value="Unassembled WGS sequence"/>
</dbReference>
<name>A0A317X960_9EURO</name>
<comment type="caution">
    <text evidence="1">The sequence shown here is derived from an EMBL/GenBank/DDBJ whole genome shotgun (WGS) entry which is preliminary data.</text>
</comment>
<keyword evidence="2" id="KW-1185">Reference proteome</keyword>
<dbReference type="AlphaFoldDB" id="A0A317X960"/>
<proteinExistence type="predicted"/>
<dbReference type="GeneID" id="37108358"/>
<accession>A0A317X960</accession>
<gene>
    <name evidence="1" type="ORF">BO94DRAFT_219955</name>
</gene>